<feature type="region of interest" description="Disordered" evidence="4">
    <location>
        <begin position="166"/>
        <end position="213"/>
    </location>
</feature>
<comment type="caution">
    <text evidence="6">The sequence shown here is derived from an EMBL/GenBank/DDBJ whole genome shotgun (WGS) entry which is preliminary data.</text>
</comment>
<sequence>SLLGIPAMPSLKMVSRAAMAAGVAALAASPNHIVYADSPFRFPLFSSSSSQPSDSSQSYDQPSNEESNSRGGFDPESLERGAKALRQINSSPHAKQVFDVMRKQEQTRLAELAAEKAHHEAIQSQMDIEKQRKLVEEQMNLVQQQAQAKAQMLRYEDELARKRLQTDHESHRRHNVELVKMQEESSLRKEQARRATEEQIQAQQRQTEKERAEIERETIRVKAMAEAEGRAHEAKLTEDHNRRMLVERINGEKEKWLAAINTTFSHIEGGFRTLLTDRNKLLMAVGGATALAAGVYTTREGARVTWGYINRILGQPSLIRESSMAKFPWSGIVSRGMASFSSAAGGAGTVEGKSALGNIVLHPSLQKRIEHLARATANTKTHQAPFRNMLFYGPPGTGKTMVAREIARKSGLDYAMMTGGDVAPLGAQAVTKIHQIFDWAKKSRKGLLLFIDEADAFLCERNSIHMSEAQRSALNALLFRTGDQSQDVVLVLATNRPGDLDSAIADRIDEVIEFPLPGKDERFRLLKLYLTKYLLNDNNGDDKSSLGSLFKKKPQKITVKDVSDEVLQEAAMKTEGFSGREIAKLMASVQAAVYGRPDCVLDVQLFKEIVDYKVAEHHQRIKLAAEGGQPQPA</sequence>
<dbReference type="SUPFAM" id="SSF52540">
    <property type="entry name" value="P-loop containing nucleoside triphosphate hydrolases"/>
    <property type="match status" value="1"/>
</dbReference>
<accession>A0AAN8Z317</accession>
<name>A0AAN8Z317_9MAGN</name>
<feature type="domain" description="AAA+ ATPase" evidence="5">
    <location>
        <begin position="385"/>
        <end position="518"/>
    </location>
</feature>
<dbReference type="InterPro" id="IPR021911">
    <property type="entry name" value="ATAD3_N"/>
</dbReference>
<dbReference type="GO" id="GO:0007005">
    <property type="term" value="P:mitochondrion organization"/>
    <property type="evidence" value="ECO:0007669"/>
    <property type="project" value="TreeGrafter"/>
</dbReference>
<dbReference type="PANTHER" id="PTHR23075">
    <property type="entry name" value="PUTATIVE ATP-ASE"/>
    <property type="match status" value="1"/>
</dbReference>
<protein>
    <submittedName>
        <fullName evidence="6">ATPase family AAA domain-containing protein 3, N-terminal</fullName>
    </submittedName>
</protein>
<dbReference type="PROSITE" id="PS00674">
    <property type="entry name" value="AAA"/>
    <property type="match status" value="1"/>
</dbReference>
<dbReference type="FunFam" id="3.40.50.300:FF:000595">
    <property type="entry name" value="ATPase family AAA domain-containing protein 3"/>
    <property type="match status" value="1"/>
</dbReference>
<feature type="compositionally biased region" description="Basic and acidic residues" evidence="4">
    <location>
        <begin position="166"/>
        <end position="197"/>
    </location>
</feature>
<keyword evidence="2 3" id="KW-0067">ATP-binding</keyword>
<dbReference type="Proteomes" id="UP001370490">
    <property type="component" value="Unassembled WGS sequence"/>
</dbReference>
<proteinExistence type="inferred from homology"/>
<dbReference type="InterPro" id="IPR003593">
    <property type="entry name" value="AAA+_ATPase"/>
</dbReference>
<feature type="region of interest" description="Disordered" evidence="4">
    <location>
        <begin position="46"/>
        <end position="77"/>
    </location>
</feature>
<dbReference type="GO" id="GO:0016887">
    <property type="term" value="F:ATP hydrolysis activity"/>
    <property type="evidence" value="ECO:0007669"/>
    <property type="project" value="InterPro"/>
</dbReference>
<organism evidence="6 7">
    <name type="scientific">Dillenia turbinata</name>
    <dbReference type="NCBI Taxonomy" id="194707"/>
    <lineage>
        <taxon>Eukaryota</taxon>
        <taxon>Viridiplantae</taxon>
        <taxon>Streptophyta</taxon>
        <taxon>Embryophyta</taxon>
        <taxon>Tracheophyta</taxon>
        <taxon>Spermatophyta</taxon>
        <taxon>Magnoliopsida</taxon>
        <taxon>eudicotyledons</taxon>
        <taxon>Gunneridae</taxon>
        <taxon>Pentapetalae</taxon>
        <taxon>Dilleniales</taxon>
        <taxon>Dilleniaceae</taxon>
        <taxon>Dillenia</taxon>
    </lineage>
</organism>
<dbReference type="EMBL" id="JBAMMX010000018">
    <property type="protein sequence ID" value="KAK6922697.1"/>
    <property type="molecule type" value="Genomic_DNA"/>
</dbReference>
<dbReference type="InterPro" id="IPR003960">
    <property type="entry name" value="ATPase_AAA_CS"/>
</dbReference>
<dbReference type="SMART" id="SM00382">
    <property type="entry name" value="AAA"/>
    <property type="match status" value="1"/>
</dbReference>
<evidence type="ECO:0000313" key="7">
    <source>
        <dbReference type="Proteomes" id="UP001370490"/>
    </source>
</evidence>
<gene>
    <name evidence="6" type="ORF">RJ641_011001</name>
</gene>
<evidence type="ECO:0000256" key="1">
    <source>
        <dbReference type="ARBA" id="ARBA00022741"/>
    </source>
</evidence>
<dbReference type="GO" id="GO:0005524">
    <property type="term" value="F:ATP binding"/>
    <property type="evidence" value="ECO:0007669"/>
    <property type="project" value="UniProtKB-KW"/>
</dbReference>
<dbReference type="Pfam" id="PF00004">
    <property type="entry name" value="AAA"/>
    <property type="match status" value="1"/>
</dbReference>
<dbReference type="Gene3D" id="3.40.50.300">
    <property type="entry name" value="P-loop containing nucleotide triphosphate hydrolases"/>
    <property type="match status" value="1"/>
</dbReference>
<evidence type="ECO:0000259" key="5">
    <source>
        <dbReference type="SMART" id="SM00382"/>
    </source>
</evidence>
<keyword evidence="1 3" id="KW-0547">Nucleotide-binding</keyword>
<evidence type="ECO:0000256" key="4">
    <source>
        <dbReference type="SAM" id="MobiDB-lite"/>
    </source>
</evidence>
<reference evidence="6 7" key="1">
    <citation type="submission" date="2023-12" db="EMBL/GenBank/DDBJ databases">
        <title>A high-quality genome assembly for Dillenia turbinata (Dilleniales).</title>
        <authorList>
            <person name="Chanderbali A."/>
        </authorList>
    </citation>
    <scope>NUCLEOTIDE SEQUENCE [LARGE SCALE GENOMIC DNA]</scope>
    <source>
        <strain evidence="6">LSX21</strain>
        <tissue evidence="6">Leaf</tissue>
    </source>
</reference>
<evidence type="ECO:0000313" key="6">
    <source>
        <dbReference type="EMBL" id="KAK6922697.1"/>
    </source>
</evidence>
<dbReference type="InterPro" id="IPR003959">
    <property type="entry name" value="ATPase_AAA_core"/>
</dbReference>
<keyword evidence="7" id="KW-1185">Reference proteome</keyword>
<dbReference type="PANTHER" id="PTHR23075:SF13">
    <property type="entry name" value="AAA-TYPE ATPASE FAMILY PROTEIN"/>
    <property type="match status" value="1"/>
</dbReference>
<feature type="non-terminal residue" evidence="6">
    <location>
        <position position="1"/>
    </location>
</feature>
<comment type="similarity">
    <text evidence="3">Belongs to the AAA ATPase family.</text>
</comment>
<dbReference type="GO" id="GO:0008270">
    <property type="term" value="F:zinc ion binding"/>
    <property type="evidence" value="ECO:0007669"/>
    <property type="project" value="TreeGrafter"/>
</dbReference>
<evidence type="ECO:0000256" key="3">
    <source>
        <dbReference type="RuleBase" id="RU003651"/>
    </source>
</evidence>
<dbReference type="InterPro" id="IPR027417">
    <property type="entry name" value="P-loop_NTPase"/>
</dbReference>
<dbReference type="AlphaFoldDB" id="A0AAN8Z317"/>
<dbReference type="Pfam" id="PF12037">
    <property type="entry name" value="ATAD3_N"/>
    <property type="match status" value="1"/>
</dbReference>
<evidence type="ECO:0000256" key="2">
    <source>
        <dbReference type="ARBA" id="ARBA00022840"/>
    </source>
</evidence>
<dbReference type="GO" id="GO:0005739">
    <property type="term" value="C:mitochondrion"/>
    <property type="evidence" value="ECO:0007669"/>
    <property type="project" value="TreeGrafter"/>
</dbReference>
<feature type="compositionally biased region" description="Low complexity" evidence="4">
    <location>
        <begin position="46"/>
        <end position="62"/>
    </location>
</feature>